<feature type="transmembrane region" description="Helical" evidence="17">
    <location>
        <begin position="398"/>
        <end position="420"/>
    </location>
</feature>
<keyword evidence="12" id="KW-0560">Oxidoreductase</keyword>
<keyword evidence="11 17" id="KW-1133">Transmembrane helix</keyword>
<dbReference type="EC" id="1.14.19.18" evidence="5"/>
<dbReference type="CDD" id="cd03506">
    <property type="entry name" value="Delta6-FADS-like"/>
    <property type="match status" value="1"/>
</dbReference>
<evidence type="ECO:0000256" key="11">
    <source>
        <dbReference type="ARBA" id="ARBA00022989"/>
    </source>
</evidence>
<gene>
    <name evidence="19" type="ORF">TPAR_02928</name>
</gene>
<dbReference type="PANTHER" id="PTHR19353">
    <property type="entry name" value="FATTY ACID DESATURASE 2"/>
    <property type="match status" value="1"/>
</dbReference>
<dbReference type="PANTHER" id="PTHR19353:SF30">
    <property type="entry name" value="DELTA 8-(E)-SPHINGOLIPID DESATURASE"/>
    <property type="match status" value="1"/>
</dbReference>
<comment type="pathway">
    <text evidence="3">Sphingolipid metabolism.</text>
</comment>
<feature type="transmembrane region" description="Helical" evidence="17">
    <location>
        <begin position="352"/>
        <end position="377"/>
    </location>
</feature>
<comment type="pathway">
    <text evidence="2">Lipid metabolism; sphingolipid metabolism.</text>
</comment>
<feature type="region of interest" description="Disordered" evidence="16">
    <location>
        <begin position="232"/>
        <end position="258"/>
    </location>
</feature>
<keyword evidence="20" id="KW-1185">Reference proteome</keyword>
<evidence type="ECO:0000256" key="2">
    <source>
        <dbReference type="ARBA" id="ARBA00004760"/>
    </source>
</evidence>
<keyword evidence="14" id="KW-0443">Lipid metabolism</keyword>
<evidence type="ECO:0000313" key="19">
    <source>
        <dbReference type="EMBL" id="POR36883.1"/>
    </source>
</evidence>
<dbReference type="InterPro" id="IPR012171">
    <property type="entry name" value="Fatty_acid_desaturase"/>
</dbReference>
<evidence type="ECO:0000256" key="4">
    <source>
        <dbReference type="ARBA" id="ARBA00009295"/>
    </source>
</evidence>
<feature type="transmembrane region" description="Helical" evidence="17">
    <location>
        <begin position="482"/>
        <end position="502"/>
    </location>
</feature>
<dbReference type="GO" id="GO:0016717">
    <property type="term" value="F:oxidoreductase activity, acting on paired donors, with oxidation of a pair of donors resulting in the reduction of molecular oxygen to two molecules of water"/>
    <property type="evidence" value="ECO:0007669"/>
    <property type="project" value="TreeGrafter"/>
</dbReference>
<comment type="similarity">
    <text evidence="4">Belongs to the fatty acid desaturase type 1 family.</text>
</comment>
<dbReference type="InterPro" id="IPR005804">
    <property type="entry name" value="FA_desaturase_dom"/>
</dbReference>
<comment type="caution">
    <text evidence="19">The sequence shown here is derived from an EMBL/GenBank/DDBJ whole genome shotgun (WGS) entry which is preliminary data.</text>
</comment>
<evidence type="ECO:0000256" key="5">
    <source>
        <dbReference type="ARBA" id="ARBA00012019"/>
    </source>
</evidence>
<dbReference type="Gene3D" id="3.10.120.10">
    <property type="entry name" value="Cytochrome b5-like heme/steroid binding domain"/>
    <property type="match status" value="1"/>
</dbReference>
<evidence type="ECO:0000256" key="15">
    <source>
        <dbReference type="ARBA" id="ARBA00023136"/>
    </source>
</evidence>
<proteinExistence type="inferred from homology"/>
<feature type="compositionally biased region" description="Low complexity" evidence="16">
    <location>
        <begin position="246"/>
        <end position="255"/>
    </location>
</feature>
<evidence type="ECO:0000256" key="6">
    <source>
        <dbReference type="ARBA" id="ARBA00016939"/>
    </source>
</evidence>
<evidence type="ECO:0000256" key="17">
    <source>
        <dbReference type="SAM" id="Phobius"/>
    </source>
</evidence>
<evidence type="ECO:0000256" key="1">
    <source>
        <dbReference type="ARBA" id="ARBA00004141"/>
    </source>
</evidence>
<comment type="subcellular location">
    <subcellularLocation>
        <location evidence="1">Membrane</location>
        <topology evidence="1">Multi-pass membrane protein</topology>
    </subcellularLocation>
</comment>
<dbReference type="GO" id="GO:0016020">
    <property type="term" value="C:membrane"/>
    <property type="evidence" value="ECO:0007669"/>
    <property type="project" value="UniProtKB-SubCell"/>
</dbReference>
<organism evidence="19 20">
    <name type="scientific">Tolypocladium paradoxum</name>
    <dbReference type="NCBI Taxonomy" id="94208"/>
    <lineage>
        <taxon>Eukaryota</taxon>
        <taxon>Fungi</taxon>
        <taxon>Dikarya</taxon>
        <taxon>Ascomycota</taxon>
        <taxon>Pezizomycotina</taxon>
        <taxon>Sordariomycetes</taxon>
        <taxon>Hypocreomycetidae</taxon>
        <taxon>Hypocreales</taxon>
        <taxon>Ophiocordycipitaceae</taxon>
        <taxon>Tolypocladium</taxon>
    </lineage>
</organism>
<dbReference type="InterPro" id="IPR001199">
    <property type="entry name" value="Cyt_B5-like_heme/steroid-bd"/>
</dbReference>
<keyword evidence="9" id="KW-0479">Metal-binding</keyword>
<evidence type="ECO:0000256" key="13">
    <source>
        <dbReference type="ARBA" id="ARBA00023004"/>
    </source>
</evidence>
<dbReference type="SMART" id="SM01117">
    <property type="entry name" value="Cyt-b5"/>
    <property type="match status" value="1"/>
</dbReference>
<evidence type="ECO:0000256" key="14">
    <source>
        <dbReference type="ARBA" id="ARBA00023098"/>
    </source>
</evidence>
<reference evidence="19 20" key="1">
    <citation type="submission" date="2018-01" db="EMBL/GenBank/DDBJ databases">
        <title>Harnessing the power of phylogenomics to disentangle the directionality and signatures of interkingdom host jumping in the parasitic fungal genus Tolypocladium.</title>
        <authorList>
            <person name="Quandt C.A."/>
            <person name="Patterson W."/>
            <person name="Spatafora J.W."/>
        </authorList>
    </citation>
    <scope>NUCLEOTIDE SEQUENCE [LARGE SCALE GENOMIC DNA]</scope>
    <source>
        <strain evidence="19 20">NRBC 100945</strain>
    </source>
</reference>
<keyword evidence="7" id="KW-0349">Heme</keyword>
<feature type="region of interest" description="Disordered" evidence="16">
    <location>
        <begin position="101"/>
        <end position="130"/>
    </location>
</feature>
<keyword evidence="15 17" id="KW-0472">Membrane</keyword>
<keyword evidence="8 17" id="KW-0812">Transmembrane</keyword>
<protein>
    <recommendedName>
        <fullName evidence="6">Delta 8-(E)-sphingolipid desaturase</fullName>
        <ecNumber evidence="5">1.14.19.18</ecNumber>
    </recommendedName>
</protein>
<dbReference type="GO" id="GO:0046872">
    <property type="term" value="F:metal ion binding"/>
    <property type="evidence" value="ECO:0007669"/>
    <property type="project" value="UniProtKB-KW"/>
</dbReference>
<dbReference type="GO" id="GO:0006665">
    <property type="term" value="P:sphingolipid metabolic process"/>
    <property type="evidence" value="ECO:0007669"/>
    <property type="project" value="UniProtKB-UniPathway"/>
</dbReference>
<dbReference type="OrthoDB" id="260091at2759"/>
<evidence type="ECO:0000256" key="9">
    <source>
        <dbReference type="ARBA" id="ARBA00022723"/>
    </source>
</evidence>
<accession>A0A2S4L363</accession>
<sequence length="688" mass="77316">SIDSLPFANTNAILAISTACVVGQGPRGLGSVPCLTLFAVGFRCDAVTPAPCTPLVRAPSTDYEVITRLLRTKSTDTQGAYFAFIYTLSQRLEKSHRARNRFFAQSRPRHRQPPGRPGEPPIMASSTVGNPPRTYPFMSRGEIEALIADGRNIVILNQHVLRVDPWLPYHPGGDKAILHMVGRDATAEIEALHSEDARQQMLRYRIGRIQGLWRNFTPPIRGGTFRTLAEMEEDDEVDSAKERDSSSPSSRSPSPVFDVDGQAAIRCRGADQSERPSSVSSQSTADADVDGMSYLDAITREHISLDLDKYPTPDPETQARIVAKYRELHQRVRDEGLYQCDTMAYAADCCRYVAFFAISLACLHFGQYALGGVFLGLMWHQLVFAAHDAGHMGITHNYNVDTVIGIVIADFVGGLSLGWWKRNHNVHHIVTNAPEHDPDIEHMPLFAVSHRLLGSLRSTYYDRVMKYDAAAKVLLRIQAWTYYPFLALGRFNLYVLSWDYLLANRGPRKGPGAWHRWLELVGQVFFWSWFGYGILYKMIPDGWSRFVFVMVSHVTSSPLHVQIVLSHFAMSTADLGPHESFAQRMLRTTMDIDCPPWLDFVHGGLQFQAIHHLFPRLPRHNLRRTQKLVQAFCDDVGIPYALYGFADGNKQVISRLSEVSRQAAILAKCQRTIAVSGDFSGHHHPHHD</sequence>
<evidence type="ECO:0000256" key="10">
    <source>
        <dbReference type="ARBA" id="ARBA00022919"/>
    </source>
</evidence>
<evidence type="ECO:0000313" key="20">
    <source>
        <dbReference type="Proteomes" id="UP000237481"/>
    </source>
</evidence>
<dbReference type="Proteomes" id="UP000237481">
    <property type="component" value="Unassembled WGS sequence"/>
</dbReference>
<dbReference type="Pfam" id="PF00173">
    <property type="entry name" value="Cyt-b5"/>
    <property type="match status" value="1"/>
</dbReference>
<evidence type="ECO:0000256" key="12">
    <source>
        <dbReference type="ARBA" id="ARBA00023002"/>
    </source>
</evidence>
<evidence type="ECO:0000259" key="18">
    <source>
        <dbReference type="PROSITE" id="PS50255"/>
    </source>
</evidence>
<feature type="non-terminal residue" evidence="19">
    <location>
        <position position="1"/>
    </location>
</feature>
<evidence type="ECO:0000256" key="3">
    <source>
        <dbReference type="ARBA" id="ARBA00004991"/>
    </source>
</evidence>
<keyword evidence="10" id="KW-0746">Sphingolipid metabolism</keyword>
<dbReference type="AlphaFoldDB" id="A0A2S4L363"/>
<dbReference type="UniPathway" id="UPA00222"/>
<feature type="domain" description="Cytochrome b5 heme-binding" evidence="18">
    <location>
        <begin position="135"/>
        <end position="210"/>
    </location>
</feature>
<dbReference type="InterPro" id="IPR036400">
    <property type="entry name" value="Cyt_B5-like_heme/steroid_sf"/>
</dbReference>
<name>A0A2S4L363_9HYPO</name>
<keyword evidence="13" id="KW-0408">Iron</keyword>
<dbReference type="Pfam" id="PF00487">
    <property type="entry name" value="FA_desaturase"/>
    <property type="match status" value="1"/>
</dbReference>
<dbReference type="SUPFAM" id="SSF55856">
    <property type="entry name" value="Cytochrome b5-like heme/steroid binding domain"/>
    <property type="match status" value="1"/>
</dbReference>
<dbReference type="STRING" id="94208.A0A2S4L363"/>
<feature type="transmembrane region" description="Helical" evidence="17">
    <location>
        <begin position="514"/>
        <end position="539"/>
    </location>
</feature>
<evidence type="ECO:0000256" key="16">
    <source>
        <dbReference type="SAM" id="MobiDB-lite"/>
    </source>
</evidence>
<evidence type="ECO:0000256" key="7">
    <source>
        <dbReference type="ARBA" id="ARBA00022617"/>
    </source>
</evidence>
<dbReference type="PROSITE" id="PS50255">
    <property type="entry name" value="CYTOCHROME_B5_2"/>
    <property type="match status" value="1"/>
</dbReference>
<dbReference type="EMBL" id="PKSG01000294">
    <property type="protein sequence ID" value="POR36883.1"/>
    <property type="molecule type" value="Genomic_DNA"/>
</dbReference>
<evidence type="ECO:0000256" key="8">
    <source>
        <dbReference type="ARBA" id="ARBA00022692"/>
    </source>
</evidence>